<dbReference type="Pfam" id="PF17390">
    <property type="entry name" value="Bac_rhamnosid_C"/>
    <property type="match status" value="1"/>
</dbReference>
<evidence type="ECO:0000313" key="9">
    <source>
        <dbReference type="Proteomes" id="UP000474104"/>
    </source>
</evidence>
<keyword evidence="3" id="KW-0378">Hydrolase</keyword>
<evidence type="ECO:0000256" key="2">
    <source>
        <dbReference type="ARBA" id="ARBA00012652"/>
    </source>
</evidence>
<sequence length="775" mass="89112">MFEKWITNGTAKPFYARRELMIEKSVKRASAKVCGLGQFHFYINGKKVSDHELDPAWTDYRKLIYYVLFDVTDMLRPGKNVIGAEVGNGWFIKCDEHYTFTFPGFMPPNPNPYRPCGASLVLAMELCLEYEDGTRQVIGADDRFRVKEHPVVMSNVYGSERIDGRLAQPGWCETGFDDSAWQQALYVPEDEIPRADILEQTMPPVKVIKSYEGTLLHQVNGKDTGQIRDIYDFGQNMSGILELEVRGNAGDTVRIYPAEKLGKNGDADQEAKGWCTVDSCITCIVGQEGVWEKFRMTFTYFAGRFVGVEKDGGAEIRNLRAHAITSAHKTDGTFSCDDERYNRIYDMIEKTVEANMVGVHTDCPTIERFAWQEPNHLMAGSIFYMKDGKLLWEKFLRDMRYAQHTKDDYFLDYEGKKVYPGEGLMPSQCPCYIPNVLPVPGMGSFYDIIPWGSTCILGTYWHYRFYGDVSIIEDNYDAGMSYFRHLLTKVNEEGFINHGLGDWGNPKNELARENVETAFLYADAVCLAEFAEVLGKPEDRRRLLEKVEEIQENYNAKLMVRHPEKGFWCYRCADREEMLLTQAAQALPLFWNMVPKEREEDVIQALRYTLEREGAFIAGEIGLPYIIQCARFYGMNELVSRFILRETHPSYYAFILDGETTLGEYWESNPRSHCHDMMGHIIEWYYNGIAGIIPEEPGFAKVTIRPCLPESIHEFDCTYQSVRGRIRVHVKETEVEIVLETEVPEGVEMRVDVSELERAGKRGERKVERRHCTIP</sequence>
<evidence type="ECO:0000259" key="7">
    <source>
        <dbReference type="Pfam" id="PF17390"/>
    </source>
</evidence>
<dbReference type="Pfam" id="PF08531">
    <property type="entry name" value="Bac_rhamnosid_N"/>
    <property type="match status" value="1"/>
</dbReference>
<gene>
    <name evidence="8" type="ORF">FMM80_27455</name>
</gene>
<feature type="domain" description="Bacterial alpha-L-rhamnosidase N-terminal" evidence="5">
    <location>
        <begin position="24"/>
        <end position="208"/>
    </location>
</feature>
<dbReference type="InterPro" id="IPR035398">
    <property type="entry name" value="Bac_rhamnosid_C"/>
</dbReference>
<evidence type="ECO:0000256" key="1">
    <source>
        <dbReference type="ARBA" id="ARBA00001445"/>
    </source>
</evidence>
<dbReference type="SUPFAM" id="SSF48208">
    <property type="entry name" value="Six-hairpin glycosidases"/>
    <property type="match status" value="1"/>
</dbReference>
<dbReference type="EC" id="3.2.1.40" evidence="2"/>
<dbReference type="InterPro" id="IPR012341">
    <property type="entry name" value="6hp_glycosidase-like_sf"/>
</dbReference>
<dbReference type="InterPro" id="IPR008928">
    <property type="entry name" value="6-hairpin_glycosidase_sf"/>
</dbReference>
<dbReference type="Gene3D" id="1.50.10.10">
    <property type="match status" value="1"/>
</dbReference>
<dbReference type="GO" id="GO:0030596">
    <property type="term" value="F:alpha-L-rhamnosidase activity"/>
    <property type="evidence" value="ECO:0007669"/>
    <property type="project" value="UniProtKB-EC"/>
</dbReference>
<dbReference type="AlphaFoldDB" id="A0A9X5CDB1"/>
<dbReference type="Gene3D" id="2.60.120.260">
    <property type="entry name" value="Galactose-binding domain-like"/>
    <property type="match status" value="2"/>
</dbReference>
<feature type="domain" description="Alpha-L-rhamnosidase C-terminal" evidence="7">
    <location>
        <begin position="691"/>
        <end position="767"/>
    </location>
</feature>
<dbReference type="PANTHER" id="PTHR33307:SF11">
    <property type="entry name" value="ALPHA-L-RHAMNOSIDASE"/>
    <property type="match status" value="1"/>
</dbReference>
<evidence type="ECO:0000313" key="8">
    <source>
        <dbReference type="EMBL" id="NDO72170.1"/>
    </source>
</evidence>
<comment type="catalytic activity">
    <reaction evidence="1">
        <text>Hydrolysis of terminal non-reducing alpha-L-rhamnose residues in alpha-L-rhamnosides.</text>
        <dbReference type="EC" id="3.2.1.40"/>
    </reaction>
</comment>
<evidence type="ECO:0000256" key="3">
    <source>
        <dbReference type="ARBA" id="ARBA00022801"/>
    </source>
</evidence>
<dbReference type="EMBL" id="VIRB01000154">
    <property type="protein sequence ID" value="NDO72170.1"/>
    <property type="molecule type" value="Genomic_DNA"/>
</dbReference>
<evidence type="ECO:0000259" key="4">
    <source>
        <dbReference type="Pfam" id="PF05592"/>
    </source>
</evidence>
<evidence type="ECO:0000259" key="5">
    <source>
        <dbReference type="Pfam" id="PF08531"/>
    </source>
</evidence>
<dbReference type="GO" id="GO:0005975">
    <property type="term" value="P:carbohydrate metabolic process"/>
    <property type="evidence" value="ECO:0007669"/>
    <property type="project" value="InterPro"/>
</dbReference>
<organism evidence="8 9">
    <name type="scientific">Schaedlerella arabinosiphila</name>
    <dbReference type="NCBI Taxonomy" id="2044587"/>
    <lineage>
        <taxon>Bacteria</taxon>
        <taxon>Bacillati</taxon>
        <taxon>Bacillota</taxon>
        <taxon>Clostridia</taxon>
        <taxon>Lachnospirales</taxon>
        <taxon>Lachnospiraceae</taxon>
        <taxon>Schaedlerella</taxon>
    </lineage>
</organism>
<dbReference type="Proteomes" id="UP000474104">
    <property type="component" value="Unassembled WGS sequence"/>
</dbReference>
<dbReference type="Gene3D" id="2.60.420.10">
    <property type="entry name" value="Maltose phosphorylase, domain 3"/>
    <property type="match status" value="1"/>
</dbReference>
<dbReference type="Pfam" id="PF05592">
    <property type="entry name" value="Bac_rhamnosid"/>
    <property type="match status" value="1"/>
</dbReference>
<feature type="domain" description="Alpha-L-rhamnosidase six-hairpin glycosidase" evidence="6">
    <location>
        <begin position="331"/>
        <end position="688"/>
    </location>
</feature>
<dbReference type="InterPro" id="IPR013737">
    <property type="entry name" value="Bac_rhamnosid_N"/>
</dbReference>
<dbReference type="PANTHER" id="PTHR33307">
    <property type="entry name" value="ALPHA-RHAMNOSIDASE (EUROFUNG)"/>
    <property type="match status" value="1"/>
</dbReference>
<reference evidence="8 9" key="1">
    <citation type="submission" date="2019-07" db="EMBL/GenBank/DDBJ databases">
        <title>Draft genome sequences of 15 bacterial species constituting the stable defined intestinal microbiota of the GM15 gnotobiotic mouse model.</title>
        <authorList>
            <person name="Elie C."/>
            <person name="Mathieu A."/>
            <person name="Saliou A."/>
            <person name="Darnaud M."/>
            <person name="Leulier F."/>
            <person name="Tamellini A."/>
        </authorList>
    </citation>
    <scope>NUCLEOTIDE SEQUENCE [LARGE SCALE GENOMIC DNA]</scope>
    <source>
        <strain evidence="9">ASF 502</strain>
    </source>
</reference>
<dbReference type="RefSeq" id="WP_004082260.1">
    <property type="nucleotide sequence ID" value="NZ_VIRB01000154.1"/>
</dbReference>
<dbReference type="InterPro" id="IPR008902">
    <property type="entry name" value="Rhamnosid_concanavalin"/>
</dbReference>
<name>A0A9X5CDB1_9FIRM</name>
<dbReference type="OrthoDB" id="9761045at2"/>
<protein>
    <recommendedName>
        <fullName evidence="2">alpha-L-rhamnosidase</fullName>
        <ecNumber evidence="2">3.2.1.40</ecNumber>
    </recommendedName>
</protein>
<comment type="caution">
    <text evidence="8">The sequence shown here is derived from an EMBL/GenBank/DDBJ whole genome shotgun (WGS) entry which is preliminary data.</text>
</comment>
<feature type="domain" description="Alpha-L-rhamnosidase concanavalin-like" evidence="4">
    <location>
        <begin position="229"/>
        <end position="311"/>
    </location>
</feature>
<dbReference type="Pfam" id="PF17389">
    <property type="entry name" value="Bac_rhamnosid6H"/>
    <property type="match status" value="1"/>
</dbReference>
<proteinExistence type="predicted"/>
<dbReference type="InterPro" id="IPR035396">
    <property type="entry name" value="Bac_rhamnosid6H"/>
</dbReference>
<accession>A0A9X5CDB1</accession>
<evidence type="ECO:0000259" key="6">
    <source>
        <dbReference type="Pfam" id="PF17389"/>
    </source>
</evidence>
<dbReference type="InterPro" id="IPR016007">
    <property type="entry name" value="Alpha_rhamnosid"/>
</dbReference>